<proteinExistence type="predicted"/>
<reference evidence="1" key="1">
    <citation type="submission" date="2022-11" db="EMBL/GenBank/DDBJ databases">
        <authorList>
            <person name="Coimbra C."/>
        </authorList>
    </citation>
    <scope>NUCLEOTIDE SEQUENCE</scope>
    <source>
        <strain evidence="1">Jales19</strain>
    </source>
</reference>
<dbReference type="RefSeq" id="WP_269908924.1">
    <property type="nucleotide sequence ID" value="NZ_JAPFQA010000036.1"/>
</dbReference>
<name>A0ABT4R4B9_9HYPH</name>
<organism evidence="1 2">
    <name type="scientific">Mesorhizobium qingshengii</name>
    <dbReference type="NCBI Taxonomy" id="1165689"/>
    <lineage>
        <taxon>Bacteria</taxon>
        <taxon>Pseudomonadati</taxon>
        <taxon>Pseudomonadota</taxon>
        <taxon>Alphaproteobacteria</taxon>
        <taxon>Hyphomicrobiales</taxon>
        <taxon>Phyllobacteriaceae</taxon>
        <taxon>Mesorhizobium</taxon>
    </lineage>
</organism>
<protein>
    <submittedName>
        <fullName evidence="1">Uncharacterized protein</fullName>
    </submittedName>
</protein>
<comment type="caution">
    <text evidence="1">The sequence shown here is derived from an EMBL/GenBank/DDBJ whole genome shotgun (WGS) entry which is preliminary data.</text>
</comment>
<keyword evidence="2" id="KW-1185">Reference proteome</keyword>
<dbReference type="Proteomes" id="UP001152178">
    <property type="component" value="Unassembled WGS sequence"/>
</dbReference>
<evidence type="ECO:0000313" key="1">
    <source>
        <dbReference type="EMBL" id="MCZ8548676.1"/>
    </source>
</evidence>
<accession>A0ABT4R4B9</accession>
<evidence type="ECO:0000313" key="2">
    <source>
        <dbReference type="Proteomes" id="UP001152178"/>
    </source>
</evidence>
<gene>
    <name evidence="1" type="ORF">OOJ09_31365</name>
</gene>
<dbReference type="EMBL" id="JAPFQA010000036">
    <property type="protein sequence ID" value="MCZ8548676.1"/>
    <property type="molecule type" value="Genomic_DNA"/>
</dbReference>
<sequence>MLGVSSGIKMALGALLVVAGAMTLSGFDRTIQVGLEQALPDWLVAITTRL</sequence>